<dbReference type="RefSeq" id="WP_089776826.1">
    <property type="nucleotide sequence ID" value="NZ_CABLRR010000001.1"/>
</dbReference>
<dbReference type="GO" id="GO:0005886">
    <property type="term" value="C:plasma membrane"/>
    <property type="evidence" value="ECO:0007669"/>
    <property type="project" value="UniProtKB-SubCell"/>
</dbReference>
<sequence length="435" mass="45609">MGSLGLKEAVAMALGGMIGGGIYSAFGIVVAISGSVAWLAFLLAGTVAMCAGYSYVKLNELADDTGGAPTFIRAFVGSDTLAGMTGWTLLFGYIGSMALYAYAFSSFFSEMVGRLHVLGFPLASVVSVVLIGLFVGLNLLGAAETGKAEDVLTFFKIVVIGVFGVWGVWYAANGHTISLGLGELASLGPVMGAAMSFVAFQGWQLLLYDQGQFEKPVENIRKAIYVSIPAATLLYMLVAWTTVSLLDLSVIAVAPETSLLYAGIEFMGRFGAFVIGLSALFSTASAVNATLFSGAQFSSGLVGMGLVPDQFGGTDGEVPKTIVVVLGVLSAAFAVYGSLRSITSFASLAFIAVFGGISYLAFDRRRDIEGLVTPLPLVGLVGTALFFPLLLYDLYVTSPGTFFLVCLISVLVVGSELLYFEREPVAETLPWMGNE</sequence>
<reference evidence="8" key="1">
    <citation type="submission" date="2015-03" db="EMBL/GenBank/DDBJ databases">
        <authorList>
            <person name="Urmite Genomes"/>
        </authorList>
    </citation>
    <scope>NUCLEOTIDE SEQUENCE [LARGE SCALE GENOMIC DNA]</scope>
    <source>
        <strain evidence="8">Arc-Hr</strain>
    </source>
</reference>
<protein>
    <submittedName>
        <fullName evidence="7">Inner membrane transport protein YbaT</fullName>
    </submittedName>
</protein>
<keyword evidence="5 6" id="KW-0472">Membrane</keyword>
<feature type="transmembrane region" description="Helical" evidence="6">
    <location>
        <begin position="84"/>
        <end position="103"/>
    </location>
</feature>
<feature type="transmembrane region" description="Helical" evidence="6">
    <location>
        <begin position="151"/>
        <end position="172"/>
    </location>
</feature>
<feature type="transmembrane region" description="Helical" evidence="6">
    <location>
        <begin position="223"/>
        <end position="246"/>
    </location>
</feature>
<feature type="transmembrane region" description="Helical" evidence="6">
    <location>
        <begin position="12"/>
        <end position="31"/>
    </location>
</feature>
<feature type="transmembrane region" description="Helical" evidence="6">
    <location>
        <begin position="184"/>
        <end position="203"/>
    </location>
</feature>
<dbReference type="Gene3D" id="1.20.1740.10">
    <property type="entry name" value="Amino acid/polyamine transporter I"/>
    <property type="match status" value="1"/>
</dbReference>
<evidence type="ECO:0000256" key="4">
    <source>
        <dbReference type="ARBA" id="ARBA00022989"/>
    </source>
</evidence>
<feature type="transmembrane region" description="Helical" evidence="6">
    <location>
        <begin position="38"/>
        <end position="56"/>
    </location>
</feature>
<organism evidence="7 8">
    <name type="scientific">Haloferax massiliensis</name>
    <dbReference type="NCBI Taxonomy" id="1476858"/>
    <lineage>
        <taxon>Archaea</taxon>
        <taxon>Methanobacteriati</taxon>
        <taxon>Methanobacteriota</taxon>
        <taxon>Stenosarchaea group</taxon>
        <taxon>Halobacteria</taxon>
        <taxon>Halobacteriales</taxon>
        <taxon>Haloferacaceae</taxon>
        <taxon>Haloferax</taxon>
    </lineage>
</organism>
<dbReference type="InterPro" id="IPR050367">
    <property type="entry name" value="APC_superfamily"/>
</dbReference>
<dbReference type="Proteomes" id="UP000198902">
    <property type="component" value="Unassembled WGS sequence"/>
</dbReference>
<feature type="transmembrane region" description="Helical" evidence="6">
    <location>
        <begin position="258"/>
        <end position="281"/>
    </location>
</feature>
<feature type="transmembrane region" description="Helical" evidence="6">
    <location>
        <begin position="342"/>
        <end position="362"/>
    </location>
</feature>
<comment type="subcellular location">
    <subcellularLocation>
        <location evidence="1">Cell membrane</location>
        <topology evidence="1">Multi-pass membrane protein</topology>
    </subcellularLocation>
</comment>
<dbReference type="Pfam" id="PF13520">
    <property type="entry name" value="AA_permease_2"/>
    <property type="match status" value="1"/>
</dbReference>
<dbReference type="PIRSF" id="PIRSF006060">
    <property type="entry name" value="AA_transporter"/>
    <property type="match status" value="1"/>
</dbReference>
<dbReference type="InterPro" id="IPR002293">
    <property type="entry name" value="AA/rel_permease1"/>
</dbReference>
<evidence type="ECO:0000256" key="6">
    <source>
        <dbReference type="SAM" id="Phobius"/>
    </source>
</evidence>
<evidence type="ECO:0000313" key="7">
    <source>
        <dbReference type="EMBL" id="CQR48803.1"/>
    </source>
</evidence>
<keyword evidence="4 6" id="KW-1133">Transmembrane helix</keyword>
<evidence type="ECO:0000256" key="5">
    <source>
        <dbReference type="ARBA" id="ARBA00023136"/>
    </source>
</evidence>
<keyword evidence="3 6" id="KW-0812">Transmembrane</keyword>
<dbReference type="AlphaFoldDB" id="A0A0D6JMH2"/>
<name>A0A0D6JMH2_9EURY</name>
<feature type="transmembrane region" description="Helical" evidence="6">
    <location>
        <begin position="401"/>
        <end position="420"/>
    </location>
</feature>
<proteinExistence type="predicted"/>
<dbReference type="PANTHER" id="PTHR42770">
    <property type="entry name" value="AMINO ACID TRANSPORTER-RELATED"/>
    <property type="match status" value="1"/>
</dbReference>
<evidence type="ECO:0000256" key="3">
    <source>
        <dbReference type="ARBA" id="ARBA00022692"/>
    </source>
</evidence>
<evidence type="ECO:0000313" key="8">
    <source>
        <dbReference type="Proteomes" id="UP000198902"/>
    </source>
</evidence>
<evidence type="ECO:0000256" key="1">
    <source>
        <dbReference type="ARBA" id="ARBA00004651"/>
    </source>
</evidence>
<dbReference type="PANTHER" id="PTHR42770:SF11">
    <property type="entry name" value="INNER MEMBRANE TRANSPORT PROTEIN YBAT"/>
    <property type="match status" value="1"/>
</dbReference>
<feature type="transmembrane region" description="Helical" evidence="6">
    <location>
        <begin position="115"/>
        <end position="139"/>
    </location>
</feature>
<dbReference type="EMBL" id="CSTE01000001">
    <property type="protein sequence ID" value="CQR48803.1"/>
    <property type="molecule type" value="Genomic_DNA"/>
</dbReference>
<feature type="transmembrane region" description="Helical" evidence="6">
    <location>
        <begin position="374"/>
        <end position="395"/>
    </location>
</feature>
<keyword evidence="2" id="KW-1003">Cell membrane</keyword>
<accession>A0A0D6JMH2</accession>
<keyword evidence="8" id="KW-1185">Reference proteome</keyword>
<dbReference type="GO" id="GO:0022857">
    <property type="term" value="F:transmembrane transporter activity"/>
    <property type="evidence" value="ECO:0007669"/>
    <property type="project" value="InterPro"/>
</dbReference>
<gene>
    <name evidence="7" type="primary">ybaT_1</name>
    <name evidence="7" type="ORF">BN996_00251</name>
</gene>
<evidence type="ECO:0000256" key="2">
    <source>
        <dbReference type="ARBA" id="ARBA00022475"/>
    </source>
</evidence>
<dbReference type="OrthoDB" id="43026at2157"/>